<dbReference type="CDD" id="cd04301">
    <property type="entry name" value="NAT_SF"/>
    <property type="match status" value="1"/>
</dbReference>
<comment type="function">
    <text evidence="3">Acetylates the N-terminal alanine of ribosomal protein bS18.</text>
</comment>
<dbReference type="EMBL" id="FMXA01000009">
    <property type="protein sequence ID" value="SDA49301.1"/>
    <property type="molecule type" value="Genomic_DNA"/>
</dbReference>
<keyword evidence="1 5" id="KW-0808">Transferase</keyword>
<accession>A0A1G5VTS6</accession>
<evidence type="ECO:0000313" key="6">
    <source>
        <dbReference type="Proteomes" id="UP000199689"/>
    </source>
</evidence>
<feature type="domain" description="N-acetyltransferase" evidence="4">
    <location>
        <begin position="9"/>
        <end position="152"/>
    </location>
</feature>
<sequence length="152" mass="17267">MGTETQGKIIIRRGEARDAQAIYRIGTLCFTDAWREETVAHDLAQPLSRYWVAEVNHQVAAFACFWFVVDELQLVNIGVEPAMRRMGIAERLLRSGMEEAKKCGLTHMSLEVRIGNLPAQHLYKKYGLEIASLRKGAYEHPAEDGYIMTRTL</sequence>
<dbReference type="Pfam" id="PF00583">
    <property type="entry name" value="Acetyltransf_1"/>
    <property type="match status" value="1"/>
</dbReference>
<dbReference type="Gene3D" id="3.40.630.30">
    <property type="match status" value="1"/>
</dbReference>
<evidence type="ECO:0000256" key="1">
    <source>
        <dbReference type="ARBA" id="ARBA00022679"/>
    </source>
</evidence>
<dbReference type="NCBIfam" id="TIGR01575">
    <property type="entry name" value="rimI"/>
    <property type="match status" value="1"/>
</dbReference>
<dbReference type="InterPro" id="IPR006464">
    <property type="entry name" value="AcTrfase_RimI/Ard1"/>
</dbReference>
<dbReference type="PANTHER" id="PTHR43877">
    <property type="entry name" value="AMINOALKYLPHOSPHONATE N-ACETYLTRANSFERASE-RELATED-RELATED"/>
    <property type="match status" value="1"/>
</dbReference>
<evidence type="ECO:0000313" key="5">
    <source>
        <dbReference type="EMBL" id="SDA49301.1"/>
    </source>
</evidence>
<evidence type="ECO:0000256" key="3">
    <source>
        <dbReference type="RuleBase" id="RU363094"/>
    </source>
</evidence>
<dbReference type="GeneID" id="87755907"/>
<protein>
    <recommendedName>
        <fullName evidence="3">[Ribosomal protein bS18]-alanine N-acetyltransferase</fullName>
        <ecNumber evidence="3">2.3.1.266</ecNumber>
    </recommendedName>
</protein>
<dbReference type="GO" id="GO:0005737">
    <property type="term" value="C:cytoplasm"/>
    <property type="evidence" value="ECO:0007669"/>
    <property type="project" value="UniProtKB-SubCell"/>
</dbReference>
<proteinExistence type="inferred from homology"/>
<dbReference type="STRING" id="209880.SAMN02910343_00880"/>
<dbReference type="InterPro" id="IPR016181">
    <property type="entry name" value="Acyl_CoA_acyltransferase"/>
</dbReference>
<dbReference type="PANTHER" id="PTHR43877:SF1">
    <property type="entry name" value="ACETYLTRANSFERASE"/>
    <property type="match status" value="1"/>
</dbReference>
<gene>
    <name evidence="5" type="ORF">SAMN02910343_00880</name>
</gene>
<keyword evidence="3" id="KW-0963">Cytoplasm</keyword>
<evidence type="ECO:0000259" key="4">
    <source>
        <dbReference type="PROSITE" id="PS51186"/>
    </source>
</evidence>
<dbReference type="RefSeq" id="WP_091364256.1">
    <property type="nucleotide sequence ID" value="NZ_FMXA01000009.1"/>
</dbReference>
<dbReference type="PROSITE" id="PS51186">
    <property type="entry name" value="GNAT"/>
    <property type="match status" value="1"/>
</dbReference>
<keyword evidence="2" id="KW-0012">Acyltransferase</keyword>
<comment type="catalytic activity">
    <reaction evidence="3">
        <text>N-terminal L-alanyl-[ribosomal protein bS18] + acetyl-CoA = N-terminal N(alpha)-acetyl-L-alanyl-[ribosomal protein bS18] + CoA + H(+)</text>
        <dbReference type="Rhea" id="RHEA:43756"/>
        <dbReference type="Rhea" id="RHEA-COMP:10676"/>
        <dbReference type="Rhea" id="RHEA-COMP:10677"/>
        <dbReference type="ChEBI" id="CHEBI:15378"/>
        <dbReference type="ChEBI" id="CHEBI:57287"/>
        <dbReference type="ChEBI" id="CHEBI:57288"/>
        <dbReference type="ChEBI" id="CHEBI:64718"/>
        <dbReference type="ChEBI" id="CHEBI:83683"/>
        <dbReference type="EC" id="2.3.1.266"/>
    </reaction>
</comment>
<dbReference type="InterPro" id="IPR050832">
    <property type="entry name" value="Bact_Acetyltransf"/>
</dbReference>
<dbReference type="SUPFAM" id="SSF55729">
    <property type="entry name" value="Acyl-CoA N-acyltransferases (Nat)"/>
    <property type="match status" value="1"/>
</dbReference>
<comment type="similarity">
    <text evidence="3">Belongs to the acetyltransferase family. RimI subfamily.</text>
</comment>
<reference evidence="5 6" key="1">
    <citation type="submission" date="2016-10" db="EMBL/GenBank/DDBJ databases">
        <authorList>
            <person name="de Groot N.N."/>
        </authorList>
    </citation>
    <scope>NUCLEOTIDE SEQUENCE [LARGE SCALE GENOMIC DNA]</scope>
    <source>
        <strain evidence="5 6">DSM 15230</strain>
    </source>
</reference>
<organism evidence="5 6">
    <name type="scientific">Allisonella histaminiformans</name>
    <dbReference type="NCBI Taxonomy" id="209880"/>
    <lineage>
        <taxon>Bacteria</taxon>
        <taxon>Bacillati</taxon>
        <taxon>Bacillota</taxon>
        <taxon>Negativicutes</taxon>
        <taxon>Veillonellales</taxon>
        <taxon>Veillonellaceae</taxon>
        <taxon>Allisonella</taxon>
    </lineage>
</organism>
<dbReference type="InterPro" id="IPR000182">
    <property type="entry name" value="GNAT_dom"/>
</dbReference>
<dbReference type="Proteomes" id="UP000199689">
    <property type="component" value="Unassembled WGS sequence"/>
</dbReference>
<dbReference type="EC" id="2.3.1.266" evidence="3"/>
<name>A0A1G5VTS6_9FIRM</name>
<keyword evidence="6" id="KW-1185">Reference proteome</keyword>
<dbReference type="GO" id="GO:0008999">
    <property type="term" value="F:protein-N-terminal-alanine acetyltransferase activity"/>
    <property type="evidence" value="ECO:0007669"/>
    <property type="project" value="UniProtKB-EC"/>
</dbReference>
<dbReference type="OrthoDB" id="9794566at2"/>
<evidence type="ECO:0000256" key="2">
    <source>
        <dbReference type="ARBA" id="ARBA00023315"/>
    </source>
</evidence>
<dbReference type="AlphaFoldDB" id="A0A1G5VTS6"/>
<comment type="subcellular location">
    <subcellularLocation>
        <location evidence="3">Cytoplasm</location>
    </subcellularLocation>
</comment>